<feature type="region of interest" description="Disordered" evidence="1">
    <location>
        <begin position="276"/>
        <end position="304"/>
    </location>
</feature>
<dbReference type="RefSeq" id="XP_047776031.1">
    <property type="nucleotide sequence ID" value="XM_047927811.1"/>
</dbReference>
<dbReference type="Proteomes" id="UP000814176">
    <property type="component" value="Unassembled WGS sequence"/>
</dbReference>
<evidence type="ECO:0000313" key="3">
    <source>
        <dbReference type="EMBL" id="TFY67363.1"/>
    </source>
</evidence>
<protein>
    <submittedName>
        <fullName evidence="3">Uncharacterized protein</fullName>
    </submittedName>
</protein>
<dbReference type="AlphaFoldDB" id="A0A4Y9Z0I0"/>
<dbReference type="EMBL" id="JADCUA010000019">
    <property type="protein sequence ID" value="KAH9833265.1"/>
    <property type="molecule type" value="Genomic_DNA"/>
</dbReference>
<reference evidence="3 4" key="1">
    <citation type="submission" date="2019-01" db="EMBL/GenBank/DDBJ databases">
        <title>Genome sequencing of the rare red list fungi Fomitopsis rosea.</title>
        <authorList>
            <person name="Buettner E."/>
            <person name="Kellner H."/>
        </authorList>
    </citation>
    <scope>NUCLEOTIDE SEQUENCE [LARGE SCALE GENOMIC DNA]</scope>
    <source>
        <strain evidence="3 4">DSM 105464</strain>
    </source>
</reference>
<keyword evidence="5" id="KW-1185">Reference proteome</keyword>
<proteinExistence type="predicted"/>
<gene>
    <name evidence="2" type="ORF">C8Q71DRAFT_860534</name>
    <name evidence="3" type="ORF">EVJ58_g1668</name>
</gene>
<evidence type="ECO:0000256" key="1">
    <source>
        <dbReference type="SAM" id="MobiDB-lite"/>
    </source>
</evidence>
<name>A0A4Y9Z0I0_9APHY</name>
<evidence type="ECO:0000313" key="5">
    <source>
        <dbReference type="Proteomes" id="UP000814176"/>
    </source>
</evidence>
<evidence type="ECO:0000313" key="4">
    <source>
        <dbReference type="Proteomes" id="UP000298390"/>
    </source>
</evidence>
<dbReference type="EMBL" id="SEKV01000056">
    <property type="protein sequence ID" value="TFY67363.1"/>
    <property type="molecule type" value="Genomic_DNA"/>
</dbReference>
<comment type="caution">
    <text evidence="3">The sequence shown here is derived from an EMBL/GenBank/DDBJ whole genome shotgun (WGS) entry which is preliminary data.</text>
</comment>
<evidence type="ECO:0000313" key="2">
    <source>
        <dbReference type="EMBL" id="KAH9833265.1"/>
    </source>
</evidence>
<feature type="region of interest" description="Disordered" evidence="1">
    <location>
        <begin position="147"/>
        <end position="197"/>
    </location>
</feature>
<dbReference type="GeneID" id="72008543"/>
<reference evidence="2 5" key="2">
    <citation type="journal article" date="2021" name="Environ. Microbiol.">
        <title>Gene family expansions and transcriptome signatures uncover fungal adaptations to wood decay.</title>
        <authorList>
            <person name="Hage H."/>
            <person name="Miyauchi S."/>
            <person name="Viragh M."/>
            <person name="Drula E."/>
            <person name="Min B."/>
            <person name="Chaduli D."/>
            <person name="Navarro D."/>
            <person name="Favel A."/>
            <person name="Norest M."/>
            <person name="Lesage-Meessen L."/>
            <person name="Balint B."/>
            <person name="Merenyi Z."/>
            <person name="de Eugenio L."/>
            <person name="Morin E."/>
            <person name="Martinez A.T."/>
            <person name="Baldrian P."/>
            <person name="Stursova M."/>
            <person name="Martinez M.J."/>
            <person name="Novotny C."/>
            <person name="Magnuson J.K."/>
            <person name="Spatafora J.W."/>
            <person name="Maurice S."/>
            <person name="Pangilinan J."/>
            <person name="Andreopoulos W."/>
            <person name="LaButti K."/>
            <person name="Hundley H."/>
            <person name="Na H."/>
            <person name="Kuo A."/>
            <person name="Barry K."/>
            <person name="Lipzen A."/>
            <person name="Henrissat B."/>
            <person name="Riley R."/>
            <person name="Ahrendt S."/>
            <person name="Nagy L.G."/>
            <person name="Grigoriev I.V."/>
            <person name="Martin F."/>
            <person name="Rosso M.N."/>
        </authorList>
    </citation>
    <scope>NUCLEOTIDE SEQUENCE [LARGE SCALE GENOMIC DNA]</scope>
    <source>
        <strain evidence="2 5">CIRM-BRFM 1785</strain>
    </source>
</reference>
<sequence length="406" mass="44747">MSAPAASRAPSSAASSDPTNVLRSWLDVHQLPVAPEEVLEFLDGHYVALNRYRRFARGLPLEQLLVDIVDMNLRTAARANLDAAHQMAESTPDFAELTTAIALIEREVELRRLQEEKERAAREAEALRAREAELLVQQEQERKAVEQREALAKAAEARAAPPRDDDVEDVTDQAPAPPKDKGKKRKADDQSEADNDALSTVRVDLSHLQGVQRVRAQRAYDFWSANPVCDRCATGFAEVRKCVFVEEHNLKCDLCFSQHQACYYGGATFNGQLKLSRSGKGKKEKEEPLEVAVPRPSKRPRLEDGNLGGGSLVSFQARVRELFGDFRSIPEAAQTQAIALGTQARVRQAFEVAAARAEALTTQMEVLSIELSCVEAVRDQLDSFATEGFEARQAELGASKAGPSRT</sequence>
<dbReference type="Proteomes" id="UP000298390">
    <property type="component" value="Unassembled WGS sequence"/>
</dbReference>
<organism evidence="3 4">
    <name type="scientific">Rhodofomes roseus</name>
    <dbReference type="NCBI Taxonomy" id="34475"/>
    <lineage>
        <taxon>Eukaryota</taxon>
        <taxon>Fungi</taxon>
        <taxon>Dikarya</taxon>
        <taxon>Basidiomycota</taxon>
        <taxon>Agaricomycotina</taxon>
        <taxon>Agaricomycetes</taxon>
        <taxon>Polyporales</taxon>
        <taxon>Rhodofomes</taxon>
    </lineage>
</organism>
<accession>A0A4Y9Z0I0</accession>